<dbReference type="InterPro" id="IPR035906">
    <property type="entry name" value="MetI-like_sf"/>
</dbReference>
<accession>C1DHN5</accession>
<keyword evidence="11" id="KW-1185">Reference proteome</keyword>
<dbReference type="InterPro" id="IPR000515">
    <property type="entry name" value="MetI-like"/>
</dbReference>
<dbReference type="HOGENOM" id="CLU_036879_0_2_6"/>
<dbReference type="PANTHER" id="PTHR43163:SF6">
    <property type="entry name" value="DIPEPTIDE TRANSPORT SYSTEM PERMEASE PROTEIN DPPB-RELATED"/>
    <property type="match status" value="1"/>
</dbReference>
<dbReference type="PANTHER" id="PTHR43163">
    <property type="entry name" value="DIPEPTIDE TRANSPORT SYSTEM PERMEASE PROTEIN DPPB-RELATED"/>
    <property type="match status" value="1"/>
</dbReference>
<feature type="transmembrane region" description="Helical" evidence="8">
    <location>
        <begin position="200"/>
        <end position="219"/>
    </location>
</feature>
<dbReference type="Gene3D" id="1.10.3720.10">
    <property type="entry name" value="MetI-like"/>
    <property type="match status" value="1"/>
</dbReference>
<keyword evidence="5 8" id="KW-1133">Transmembrane helix</keyword>
<dbReference type="PROSITE" id="PS50928">
    <property type="entry name" value="ABC_TM1"/>
    <property type="match status" value="1"/>
</dbReference>
<feature type="transmembrane region" description="Helical" evidence="8">
    <location>
        <begin position="254"/>
        <end position="280"/>
    </location>
</feature>
<dbReference type="EnsemblBacteria" id="ACO78630">
    <property type="protein sequence ID" value="ACO78630"/>
    <property type="gene ID" value="Avin_24430"/>
</dbReference>
<name>C1DHN5_AZOVD</name>
<sequence length="338" mass="36311">MSARQATISDVETSGKRQALLGAGHVLLGKLGQALLTLWATVTLLFVAQAVLPGDRATIYLNVLEGYSVTRTPEELAPINREFGFDRPLLVQYADYVGGVLQGDLGTALQSRRPVTDLILEQIGATALLAVSAIVLAWLIALAWTLATAGRHPALSRIGATVEALAAGMPHYWLGLLLLLAFAVHLDWFPVVGGDSWRGLWLPALTLAIPLAGFLGQAIRGEYEHALGQPHVLSSRARGTDEWRVRVVHALRPALIPGITLTGWALGALVSGAVIVENVFSRPGIGALLVSAVELKEFELISGIILIVSLVYVLITFLTDWLYTLVDPRVSFERKGEA</sequence>
<feature type="transmembrane region" description="Helical" evidence="8">
    <location>
        <begin position="123"/>
        <end position="149"/>
    </location>
</feature>
<dbReference type="RefSeq" id="WP_012701025.1">
    <property type="nucleotide sequence ID" value="NC_012560.1"/>
</dbReference>
<dbReference type="SUPFAM" id="SSF161098">
    <property type="entry name" value="MetI-like"/>
    <property type="match status" value="1"/>
</dbReference>
<dbReference type="OrthoDB" id="9805855at2"/>
<dbReference type="STRING" id="322710.Avin_24430"/>
<dbReference type="GO" id="GO:0005886">
    <property type="term" value="C:plasma membrane"/>
    <property type="evidence" value="ECO:0007669"/>
    <property type="project" value="UniProtKB-SubCell"/>
</dbReference>
<evidence type="ECO:0000256" key="3">
    <source>
        <dbReference type="ARBA" id="ARBA00022475"/>
    </source>
</evidence>
<proteinExistence type="inferred from homology"/>
<evidence type="ECO:0000259" key="9">
    <source>
        <dbReference type="PROSITE" id="PS50928"/>
    </source>
</evidence>
<dbReference type="CDD" id="cd06261">
    <property type="entry name" value="TM_PBP2"/>
    <property type="match status" value="1"/>
</dbReference>
<dbReference type="GO" id="GO:0071916">
    <property type="term" value="F:dipeptide transmembrane transporter activity"/>
    <property type="evidence" value="ECO:0007669"/>
    <property type="project" value="TreeGrafter"/>
</dbReference>
<dbReference type="Proteomes" id="UP000002424">
    <property type="component" value="Chromosome"/>
</dbReference>
<protein>
    <submittedName>
        <fullName evidence="10">Binding-protein-dependent transport systems inner membrane component</fullName>
    </submittedName>
</protein>
<dbReference type="AlphaFoldDB" id="C1DHN5"/>
<keyword evidence="6 8" id="KW-0472">Membrane</keyword>
<feature type="transmembrane region" description="Helical" evidence="8">
    <location>
        <begin position="170"/>
        <end position="188"/>
    </location>
</feature>
<keyword evidence="3" id="KW-1003">Cell membrane</keyword>
<evidence type="ECO:0000256" key="1">
    <source>
        <dbReference type="ARBA" id="ARBA00004651"/>
    </source>
</evidence>
<dbReference type="Pfam" id="PF00528">
    <property type="entry name" value="BPD_transp_1"/>
    <property type="match status" value="1"/>
</dbReference>
<keyword evidence="4 8" id="KW-0812">Transmembrane</keyword>
<organism evidence="10 11">
    <name type="scientific">Azotobacter vinelandii (strain DJ / ATCC BAA-1303)</name>
    <dbReference type="NCBI Taxonomy" id="322710"/>
    <lineage>
        <taxon>Bacteria</taxon>
        <taxon>Pseudomonadati</taxon>
        <taxon>Pseudomonadota</taxon>
        <taxon>Gammaproteobacteria</taxon>
        <taxon>Pseudomonadales</taxon>
        <taxon>Pseudomonadaceae</taxon>
        <taxon>Azotobacter</taxon>
    </lineage>
</organism>
<comment type="subcellular location">
    <subcellularLocation>
        <location evidence="1 8">Cell membrane</location>
        <topology evidence="1 8">Multi-pass membrane protein</topology>
    </subcellularLocation>
</comment>
<evidence type="ECO:0000256" key="6">
    <source>
        <dbReference type="ARBA" id="ARBA00023136"/>
    </source>
</evidence>
<evidence type="ECO:0000256" key="7">
    <source>
        <dbReference type="ARBA" id="ARBA00024202"/>
    </source>
</evidence>
<gene>
    <name evidence="10" type="ordered locus">Avin_24430</name>
</gene>
<feature type="domain" description="ABC transmembrane type-1" evidence="9">
    <location>
        <begin position="123"/>
        <end position="323"/>
    </location>
</feature>
<dbReference type="eggNOG" id="COG0601">
    <property type="taxonomic scope" value="Bacteria"/>
</dbReference>
<keyword evidence="2 8" id="KW-0813">Transport</keyword>
<evidence type="ECO:0000256" key="8">
    <source>
        <dbReference type="RuleBase" id="RU363032"/>
    </source>
</evidence>
<dbReference type="GeneID" id="88185621"/>
<evidence type="ECO:0000313" key="10">
    <source>
        <dbReference type="EMBL" id="ACO78630.1"/>
    </source>
</evidence>
<feature type="transmembrane region" description="Helical" evidence="8">
    <location>
        <begin position="300"/>
        <end position="326"/>
    </location>
</feature>
<dbReference type="EMBL" id="CP001157">
    <property type="protein sequence ID" value="ACO78630.1"/>
    <property type="molecule type" value="Genomic_DNA"/>
</dbReference>
<comment type="similarity">
    <text evidence="7">Belongs to the binding-protein-dependent transport system permease family. OppBC subfamily.</text>
</comment>
<dbReference type="KEGG" id="avn:Avin_24430"/>
<evidence type="ECO:0000256" key="5">
    <source>
        <dbReference type="ARBA" id="ARBA00022989"/>
    </source>
</evidence>
<feature type="transmembrane region" description="Helical" evidence="8">
    <location>
        <begin position="34"/>
        <end position="52"/>
    </location>
</feature>
<evidence type="ECO:0000313" key="11">
    <source>
        <dbReference type="Proteomes" id="UP000002424"/>
    </source>
</evidence>
<evidence type="ECO:0000256" key="2">
    <source>
        <dbReference type="ARBA" id="ARBA00022448"/>
    </source>
</evidence>
<evidence type="ECO:0000256" key="4">
    <source>
        <dbReference type="ARBA" id="ARBA00022692"/>
    </source>
</evidence>
<reference evidence="10 11" key="1">
    <citation type="journal article" date="2009" name="J. Bacteriol.">
        <title>Genome sequence of Azotobacter vinelandii, an obligate aerobe specialized to support diverse anaerobic metabolic processes.</title>
        <authorList>
            <person name="Setubal J.C."/>
            <person name="dos Santos P."/>
            <person name="Goldman B.S."/>
            <person name="Ertesvag H."/>
            <person name="Espin G."/>
            <person name="Rubio L.M."/>
            <person name="Valla S."/>
            <person name="Almeida N.F."/>
            <person name="Balasubramanian D."/>
            <person name="Cromes L."/>
            <person name="Curatti L."/>
            <person name="Du Z."/>
            <person name="Godsy E."/>
            <person name="Goodner B."/>
            <person name="Hellner-Burris K."/>
            <person name="Hernandez J.A."/>
            <person name="Houmiel K."/>
            <person name="Imperial J."/>
            <person name="Kennedy C."/>
            <person name="Larson T.J."/>
            <person name="Latreille P."/>
            <person name="Ligon L.S."/>
            <person name="Lu J."/>
            <person name="Maerk M."/>
            <person name="Miller N.M."/>
            <person name="Norton S."/>
            <person name="O'Carroll I.P."/>
            <person name="Paulsen I."/>
            <person name="Raulfs E.C."/>
            <person name="Roemer R."/>
            <person name="Rosser J."/>
            <person name="Segura D."/>
            <person name="Slater S."/>
            <person name="Stricklin S.L."/>
            <person name="Studholme D.J."/>
            <person name="Sun J."/>
            <person name="Viana C.J."/>
            <person name="Wallin E."/>
            <person name="Wang B."/>
            <person name="Wheeler C."/>
            <person name="Zhu H."/>
            <person name="Dean D.R."/>
            <person name="Dixon R."/>
            <person name="Wood D."/>
        </authorList>
    </citation>
    <scope>NUCLEOTIDE SEQUENCE [LARGE SCALE GENOMIC DNA]</scope>
    <source>
        <strain evidence="11">DJ / ATCC BAA-1303</strain>
    </source>
</reference>